<dbReference type="RefSeq" id="XP_013893241.1">
    <property type="nucleotide sequence ID" value="XM_014037787.1"/>
</dbReference>
<dbReference type="EMBL" id="KK104235">
    <property type="protein sequence ID" value="KIY94221.1"/>
    <property type="molecule type" value="Genomic_DNA"/>
</dbReference>
<feature type="compositionally biased region" description="Acidic residues" evidence="1">
    <location>
        <begin position="983"/>
        <end position="995"/>
    </location>
</feature>
<reference evidence="3 4" key="1">
    <citation type="journal article" date="2013" name="BMC Genomics">
        <title>Reconstruction of the lipid metabolism for the microalga Monoraphidium neglectum from its genome sequence reveals characteristics suitable for biofuel production.</title>
        <authorList>
            <person name="Bogen C."/>
            <person name="Al-Dilaimi A."/>
            <person name="Albersmeier A."/>
            <person name="Wichmann J."/>
            <person name="Grundmann M."/>
            <person name="Rupp O."/>
            <person name="Lauersen K.J."/>
            <person name="Blifernez-Klassen O."/>
            <person name="Kalinowski J."/>
            <person name="Goesmann A."/>
            <person name="Mussgnug J.H."/>
            <person name="Kruse O."/>
        </authorList>
    </citation>
    <scope>NUCLEOTIDE SEQUENCE [LARGE SCALE GENOMIC DNA]</scope>
    <source>
        <strain evidence="3 4">SAG 48.87</strain>
    </source>
</reference>
<dbReference type="KEGG" id="mng:MNEG_13741"/>
<evidence type="ECO:0000256" key="1">
    <source>
        <dbReference type="SAM" id="MobiDB-lite"/>
    </source>
</evidence>
<evidence type="ECO:0000313" key="4">
    <source>
        <dbReference type="Proteomes" id="UP000054498"/>
    </source>
</evidence>
<feature type="compositionally biased region" description="Low complexity" evidence="1">
    <location>
        <begin position="573"/>
        <end position="584"/>
    </location>
</feature>
<protein>
    <submittedName>
        <fullName evidence="3">Uncharacterized protein</fullName>
    </submittedName>
</protein>
<accession>A0A0D2LXL1</accession>
<dbReference type="AlphaFoldDB" id="A0A0D2LXL1"/>
<feature type="signal peptide" evidence="2">
    <location>
        <begin position="1"/>
        <end position="25"/>
    </location>
</feature>
<feature type="region of interest" description="Disordered" evidence="1">
    <location>
        <begin position="921"/>
        <end position="944"/>
    </location>
</feature>
<feature type="region of interest" description="Disordered" evidence="1">
    <location>
        <begin position="977"/>
        <end position="1001"/>
    </location>
</feature>
<dbReference type="GeneID" id="25731234"/>
<evidence type="ECO:0000313" key="3">
    <source>
        <dbReference type="EMBL" id="KIY94221.1"/>
    </source>
</evidence>
<name>A0A0D2LXL1_9CHLO</name>
<feature type="region of interest" description="Disordered" evidence="1">
    <location>
        <begin position="559"/>
        <end position="584"/>
    </location>
</feature>
<dbReference type="Proteomes" id="UP000054498">
    <property type="component" value="Unassembled WGS sequence"/>
</dbReference>
<gene>
    <name evidence="3" type="ORF">MNEG_13741</name>
</gene>
<proteinExistence type="predicted"/>
<organism evidence="3 4">
    <name type="scientific">Monoraphidium neglectum</name>
    <dbReference type="NCBI Taxonomy" id="145388"/>
    <lineage>
        <taxon>Eukaryota</taxon>
        <taxon>Viridiplantae</taxon>
        <taxon>Chlorophyta</taxon>
        <taxon>core chlorophytes</taxon>
        <taxon>Chlorophyceae</taxon>
        <taxon>CS clade</taxon>
        <taxon>Sphaeropleales</taxon>
        <taxon>Selenastraceae</taxon>
        <taxon>Monoraphidium</taxon>
    </lineage>
</organism>
<dbReference type="OrthoDB" id="10690449at2759"/>
<sequence length="1193" mass="116147">MLPSPAARLSCLLMHWALLPQLASAALPALPAPMLRELVLVAAAAEGSADQEGELGRDKAAAAAAAAAAADDDILVSSVADEDAFADEPSVADPLWMGLERINPSAFAEIIISVDTAATSAAAAAAASPDAAAAAPSAHAAVDAVCEAIVSGLRPAAPAALLLGAAVASAAPGVRASRLLRHLLRAAAGRGSVSLGDGVAHALWLVCTSPSADETVRRTYAEAAAALLAGLPPAEAARAASDMMAACAAAGDGAGAAAALELCEAALVAAAERADPELAFALLGAPAVLESAWEAVWAVVVNPVRGTFCPSARGLAGALSEIPVADSRRLAGAWGALVAHGGWAEVATEVRAQGQSDDASVDSGCGRGVPIEEVLSAVLLRLPLAAGAAHLAALAGQVSPSALARLASAAYASLEAAPVAAAAPKSSGAAAWLMAAGGLELSHPVLAAEPRALRVLCVAATALQDDDLPAFLPAAAAAADAERRRRDAGPALQLLYACAAEGRGGDGFQGLLRRMAEALPAQHARAMLAALGPQMTPATRAAVEGAADAEGRLRGEAVWQMGQGGGGGGKTNPEAPEPASAPAAPAPAAALVGAADAPAAPRAVAAAPASAAEAAAFPAVANLARLISSVPHAAPAGSGGSEDALQDPQRVAGLLRRIMALLSDPAWTPGRPEAAAAAEQLALLALRRAWGDGDVAGLVCRLPAPTALRLLMVAGAASGGLAARRPALLSALARWHGAGAVAGELAAIYESDRSFPLGDVCALLADGRAALSGAPGVDASSGGFIAAVCAVLGSLRGVAPPGAGAARYTRGYAAALVKGGEEELTEDAAAAAAAPAGLEIAPAAASRGPVTAGEFAELCCLLHALAPAQPARALLSALGASLGAARLAAVDAALPGAARRAVAKGAAMALEVGALLRGDEGGGADGDVITEGGPGGAAGPHGARAGGKLQAAAASGGGGGGAQAGGAGEALLAAAASGGGSGECEEDGGEVEGEGEGVGAHSERAQAALLAAAESGGTRGGPQAACAEAALLAAAGDSAAAADSPAGDASAATAATTEDGPDRAVLQLLEIGALVHAVPSADPRPFLRRALRGAGARARMLLRALPREAAELPDEVIAHVLALAALEFNADPQEWEGALLDVCIAVNAAAAAPPSPRDLLFPSMRRAHARRAAKAPRVALLRRLVVALQLADL</sequence>
<evidence type="ECO:0000256" key="2">
    <source>
        <dbReference type="SAM" id="SignalP"/>
    </source>
</evidence>
<feature type="chain" id="PRO_5002246589" evidence="2">
    <location>
        <begin position="26"/>
        <end position="1193"/>
    </location>
</feature>
<keyword evidence="4" id="KW-1185">Reference proteome</keyword>
<keyword evidence="2" id="KW-0732">Signal</keyword>